<keyword evidence="4" id="KW-0175">Coiled coil</keyword>
<keyword evidence="3" id="KW-0611">Plant defense</keyword>
<evidence type="ECO:0000256" key="2">
    <source>
        <dbReference type="ARBA" id="ARBA00022741"/>
    </source>
</evidence>
<evidence type="ECO:0000256" key="4">
    <source>
        <dbReference type="SAM" id="Coils"/>
    </source>
</evidence>
<organism evidence="6 7">
    <name type="scientific">Flemingia macrophylla</name>
    <dbReference type="NCBI Taxonomy" id="520843"/>
    <lineage>
        <taxon>Eukaryota</taxon>
        <taxon>Viridiplantae</taxon>
        <taxon>Streptophyta</taxon>
        <taxon>Embryophyta</taxon>
        <taxon>Tracheophyta</taxon>
        <taxon>Spermatophyta</taxon>
        <taxon>Magnoliopsida</taxon>
        <taxon>eudicotyledons</taxon>
        <taxon>Gunneridae</taxon>
        <taxon>Pentapetalae</taxon>
        <taxon>rosids</taxon>
        <taxon>fabids</taxon>
        <taxon>Fabales</taxon>
        <taxon>Fabaceae</taxon>
        <taxon>Papilionoideae</taxon>
        <taxon>50 kb inversion clade</taxon>
        <taxon>NPAAA clade</taxon>
        <taxon>indigoferoid/millettioid clade</taxon>
        <taxon>Phaseoleae</taxon>
        <taxon>Flemingia</taxon>
    </lineage>
</organism>
<keyword evidence="1" id="KW-0677">Repeat</keyword>
<sequence>MPVLETLGGAPFGVVLQVLFDRLDSRQVLDYFRGRKLDEKLLRKLKMQLLSINAVIDDAEQKQFNNSYVKAWLDELRDTVLDAEDLLDEIEYEFYKWEMEAESHTSASKVCNFDIQIESRMKEVLEELEFLLSQKDHLGLKNASGAGVESVSGSKMTQKLPSTSLVVESVIYAKLLQQNSQYSLPVVTIKSSLFALTRFIHHRDEAALPISTILSFRFRHFPSNHAS</sequence>
<feature type="coiled-coil region" evidence="4">
    <location>
        <begin position="42"/>
        <end position="93"/>
    </location>
</feature>
<evidence type="ECO:0000256" key="3">
    <source>
        <dbReference type="ARBA" id="ARBA00022821"/>
    </source>
</evidence>
<gene>
    <name evidence="6" type="ORF">Fmac_025309</name>
</gene>
<reference evidence="6 7" key="1">
    <citation type="submission" date="2024-08" db="EMBL/GenBank/DDBJ databases">
        <title>Insights into the chromosomal genome structure of Flemingia macrophylla.</title>
        <authorList>
            <person name="Ding Y."/>
            <person name="Zhao Y."/>
            <person name="Bi W."/>
            <person name="Wu M."/>
            <person name="Zhao G."/>
            <person name="Gong Y."/>
            <person name="Li W."/>
            <person name="Zhang P."/>
        </authorList>
    </citation>
    <scope>NUCLEOTIDE SEQUENCE [LARGE SCALE GENOMIC DNA]</scope>
    <source>
        <strain evidence="6">DYQJB</strain>
        <tissue evidence="6">Leaf</tissue>
    </source>
</reference>
<evidence type="ECO:0000259" key="5">
    <source>
        <dbReference type="Pfam" id="PF18052"/>
    </source>
</evidence>
<name>A0ABD1LRV1_9FABA</name>
<evidence type="ECO:0000256" key="1">
    <source>
        <dbReference type="ARBA" id="ARBA00022737"/>
    </source>
</evidence>
<dbReference type="Pfam" id="PF18052">
    <property type="entry name" value="Rx_N"/>
    <property type="match status" value="1"/>
</dbReference>
<comment type="caution">
    <text evidence="6">The sequence shown here is derived from an EMBL/GenBank/DDBJ whole genome shotgun (WGS) entry which is preliminary data.</text>
</comment>
<keyword evidence="2" id="KW-0547">Nucleotide-binding</keyword>
<dbReference type="GO" id="GO:0006952">
    <property type="term" value="P:defense response"/>
    <property type="evidence" value="ECO:0007669"/>
    <property type="project" value="UniProtKB-KW"/>
</dbReference>
<feature type="domain" description="Disease resistance N-terminal" evidence="5">
    <location>
        <begin position="14"/>
        <end position="99"/>
    </location>
</feature>
<keyword evidence="7" id="KW-1185">Reference proteome</keyword>
<protein>
    <recommendedName>
        <fullName evidence="5">Disease resistance N-terminal domain-containing protein</fullName>
    </recommendedName>
</protein>
<dbReference type="EMBL" id="JBGMDY010000008">
    <property type="protein sequence ID" value="KAL2326251.1"/>
    <property type="molecule type" value="Genomic_DNA"/>
</dbReference>
<proteinExistence type="predicted"/>
<dbReference type="GO" id="GO:0000166">
    <property type="term" value="F:nucleotide binding"/>
    <property type="evidence" value="ECO:0007669"/>
    <property type="project" value="UniProtKB-KW"/>
</dbReference>
<evidence type="ECO:0000313" key="6">
    <source>
        <dbReference type="EMBL" id="KAL2326251.1"/>
    </source>
</evidence>
<dbReference type="InterPro" id="IPR041118">
    <property type="entry name" value="Rx_N"/>
</dbReference>
<dbReference type="Proteomes" id="UP001603857">
    <property type="component" value="Unassembled WGS sequence"/>
</dbReference>
<dbReference type="Gene3D" id="1.20.5.4130">
    <property type="match status" value="1"/>
</dbReference>
<dbReference type="AlphaFoldDB" id="A0ABD1LRV1"/>
<accession>A0ABD1LRV1</accession>
<evidence type="ECO:0000313" key="7">
    <source>
        <dbReference type="Proteomes" id="UP001603857"/>
    </source>
</evidence>